<organism evidence="2">
    <name type="scientific">Phaeocystis antarctica</name>
    <dbReference type="NCBI Taxonomy" id="33657"/>
    <lineage>
        <taxon>Eukaryota</taxon>
        <taxon>Haptista</taxon>
        <taxon>Haptophyta</taxon>
        <taxon>Prymnesiophyceae</taxon>
        <taxon>Phaeocystales</taxon>
        <taxon>Phaeocystaceae</taxon>
        <taxon>Phaeocystis</taxon>
    </lineage>
</organism>
<reference evidence="2" key="1">
    <citation type="submission" date="2021-01" db="EMBL/GenBank/DDBJ databases">
        <authorList>
            <person name="Corre E."/>
            <person name="Pelletier E."/>
            <person name="Niang G."/>
            <person name="Scheremetjew M."/>
            <person name="Finn R."/>
            <person name="Kale V."/>
            <person name="Holt S."/>
            <person name="Cochrane G."/>
            <person name="Meng A."/>
            <person name="Brown T."/>
            <person name="Cohen L."/>
        </authorList>
    </citation>
    <scope>NUCLEOTIDE SEQUENCE</scope>
    <source>
        <strain evidence="2">CCMP1374</strain>
    </source>
</reference>
<feature type="compositionally biased region" description="Pro residues" evidence="1">
    <location>
        <begin position="192"/>
        <end position="205"/>
    </location>
</feature>
<evidence type="ECO:0000256" key="1">
    <source>
        <dbReference type="SAM" id="MobiDB-lite"/>
    </source>
</evidence>
<feature type="region of interest" description="Disordered" evidence="1">
    <location>
        <begin position="173"/>
        <end position="217"/>
    </location>
</feature>
<evidence type="ECO:0000313" key="2">
    <source>
        <dbReference type="EMBL" id="CAD8511454.1"/>
    </source>
</evidence>
<proteinExistence type="predicted"/>
<dbReference type="EMBL" id="HBEP01037270">
    <property type="protein sequence ID" value="CAD8511454.1"/>
    <property type="molecule type" value="Transcribed_RNA"/>
</dbReference>
<gene>
    <name evidence="2" type="ORF">PANT1444_LOCUS21111</name>
</gene>
<sequence length="217" mass="23492">MPEVVEITFLRPLRRNNNENVSPDSDRVEDLQPNDLGSSSSTPPAPPPQPGPVLREMNDSDVQARQQRLETSLREAVGIHNDFARNSEITNEQLWIAIKENAAGIKGNAAGINENAAGIKEANAGIDANAKGIKGAKAAIDAHAVVTNSMIVDGNTAVLVEVRRMLNYRDPPPLLPDDFWGSPHDEKKDNEPPPSPLLSPVPSLPSRPSHVSSHSYR</sequence>
<feature type="region of interest" description="Disordered" evidence="1">
    <location>
        <begin position="13"/>
        <end position="65"/>
    </location>
</feature>
<protein>
    <submittedName>
        <fullName evidence="2">Uncharacterized protein</fullName>
    </submittedName>
</protein>
<dbReference type="AlphaFoldDB" id="A0A7S0I5G4"/>
<feature type="compositionally biased region" description="Low complexity" evidence="1">
    <location>
        <begin position="206"/>
        <end position="217"/>
    </location>
</feature>
<name>A0A7S0I5G4_9EUKA</name>
<accession>A0A7S0I5G4</accession>